<dbReference type="EMBL" id="JAIFOC010000039">
    <property type="protein sequence ID" value="MBX4222317.1"/>
    <property type="molecule type" value="Genomic_DNA"/>
</dbReference>
<dbReference type="Proteomes" id="UP000289562">
    <property type="component" value="Unassembled WGS sequence"/>
</dbReference>
<dbReference type="EMBL" id="PJVH01000002">
    <property type="protein sequence ID" value="RXU92301.1"/>
    <property type="molecule type" value="Genomic_DNA"/>
</dbReference>
<evidence type="ECO:0000313" key="22">
    <source>
        <dbReference type="Proteomes" id="UP000191171"/>
    </source>
</evidence>
<dbReference type="RefSeq" id="WP_002294418.1">
    <property type="nucleotide sequence ID" value="NZ_AP019394.1"/>
</dbReference>
<dbReference type="GO" id="GO:0005886">
    <property type="term" value="C:plasma membrane"/>
    <property type="evidence" value="ECO:0007669"/>
    <property type="project" value="UniProtKB-SubCell"/>
</dbReference>
<dbReference type="EMBL" id="FKLM01000008">
    <property type="protein sequence ID" value="SAM39661.1"/>
    <property type="molecule type" value="Genomic_DNA"/>
</dbReference>
<comment type="caution">
    <text evidence="13">The sequence shown here is derived from an EMBL/GenBank/DDBJ whole genome shotgun (WGS) entry which is preliminary data.</text>
</comment>
<evidence type="ECO:0000313" key="17">
    <source>
        <dbReference type="EMBL" id="RBS32691.1"/>
    </source>
</evidence>
<dbReference type="Proteomes" id="UP000070452">
    <property type="component" value="Unassembled WGS sequence"/>
</dbReference>
<dbReference type="EMBL" id="WEFP01000001">
    <property type="protein sequence ID" value="KAB7576538.1"/>
    <property type="molecule type" value="Genomic_DNA"/>
</dbReference>
<comment type="similarity">
    <text evidence="3 7">Belongs to the peptidase S26 family.</text>
</comment>
<accession>A0A132ZFJ9</accession>
<keyword evidence="5 7" id="KW-0378">Hydrolase</keyword>
<evidence type="ECO:0000313" key="26">
    <source>
        <dbReference type="Proteomes" id="UP000289562"/>
    </source>
</evidence>
<dbReference type="SUPFAM" id="SSF51306">
    <property type="entry name" value="LexA/Signal peptidase"/>
    <property type="match status" value="1"/>
</dbReference>
<evidence type="ECO:0000313" key="9">
    <source>
        <dbReference type="EMBL" id="KAB7576538.1"/>
    </source>
</evidence>
<reference evidence="18 26" key="6">
    <citation type="submission" date="2017-12" db="EMBL/GenBank/DDBJ databases">
        <title>A pool of 800 enterococci isolated from chicken carcass rinse samples from New Zealand.</title>
        <authorList>
            <person name="Zhang J."/>
            <person name="Rogers L."/>
            <person name="Midwinter A."/>
            <person name="French N."/>
        </authorList>
    </citation>
    <scope>NUCLEOTIDE SEQUENCE [LARGE SCALE GENOMIC DNA]</scope>
    <source>
        <strain evidence="18 26">EN697</strain>
    </source>
</reference>
<reference evidence="10 20" key="2">
    <citation type="submission" date="2016-01" db="EMBL/GenBank/DDBJ databases">
        <title>Molecular Mechanisms for transfer of large genomic segments between Enterococcus faecium strains.</title>
        <authorList>
            <person name="Garcia-Solache M.A."/>
            <person name="Lebreton F."/>
            <person name="Mclaughlin R.E."/>
            <person name="Whiteaker J.D."/>
            <person name="Gilmore M.S."/>
            <person name="Rice L.B."/>
        </authorList>
    </citation>
    <scope>NUCLEOTIDE SEQUENCE [LARGE SCALE GENOMIC DNA]</scope>
    <source>
        <strain evidence="10 20">D344RRF x C68</strain>
    </source>
</reference>
<dbReference type="GO" id="GO:0004252">
    <property type="term" value="F:serine-type endopeptidase activity"/>
    <property type="evidence" value="ECO:0007669"/>
    <property type="project" value="InterPro"/>
</dbReference>
<comment type="subcellular location">
    <subcellularLocation>
        <location evidence="2">Cell membrane</location>
        <topology evidence="2">Single-pass type II membrane protein</topology>
    </subcellularLocation>
    <subcellularLocation>
        <location evidence="7">Membrane</location>
        <topology evidence="7">Single-pass type II membrane protein</topology>
    </subcellularLocation>
</comment>
<comment type="catalytic activity">
    <reaction evidence="1 7">
        <text>Cleavage of hydrophobic, N-terminal signal or leader sequences from secreted and periplasmic proteins.</text>
        <dbReference type="EC" id="3.4.21.89"/>
    </reaction>
</comment>
<dbReference type="InterPro" id="IPR019758">
    <property type="entry name" value="Pept_S26A_signal_pept_1_CS"/>
</dbReference>
<dbReference type="EMBL" id="NGLB01000001">
    <property type="protein sequence ID" value="OTO00126.1"/>
    <property type="molecule type" value="Genomic_DNA"/>
</dbReference>
<organism evidence="13 28">
    <name type="scientific">Enterococcus faecium</name>
    <name type="common">Streptococcus faecium</name>
    <dbReference type="NCBI Taxonomy" id="1352"/>
    <lineage>
        <taxon>Bacteria</taxon>
        <taxon>Bacillati</taxon>
        <taxon>Bacillota</taxon>
        <taxon>Bacilli</taxon>
        <taxon>Lactobacillales</taxon>
        <taxon>Enterococcaceae</taxon>
        <taxon>Enterococcus</taxon>
    </lineage>
</organism>
<dbReference type="EMBL" id="MVGJ01000073">
    <property type="protein sequence ID" value="OOL80318.1"/>
    <property type="molecule type" value="Genomic_DNA"/>
</dbReference>
<dbReference type="Proteomes" id="UP000249070">
    <property type="component" value="Unassembled WGS sequence"/>
</dbReference>
<evidence type="ECO:0000313" key="21">
    <source>
        <dbReference type="Proteomes" id="UP000183509"/>
    </source>
</evidence>
<evidence type="ECO:0000256" key="2">
    <source>
        <dbReference type="ARBA" id="ARBA00004401"/>
    </source>
</evidence>
<dbReference type="GO" id="GO:0006465">
    <property type="term" value="P:signal peptide processing"/>
    <property type="evidence" value="ECO:0007669"/>
    <property type="project" value="InterPro"/>
</dbReference>
<reference evidence="19 21" key="3">
    <citation type="submission" date="2016-04" db="EMBL/GenBank/DDBJ databases">
        <authorList>
            <person name="Millard A."/>
        </authorList>
    </citation>
    <scope>NUCLEOTIDE SEQUENCE [LARGE SCALE GENOMIC DNA]</scope>
    <source>
        <strain evidence="19">Isolate 22</strain>
    </source>
</reference>
<dbReference type="PRINTS" id="PR00727">
    <property type="entry name" value="LEADERPTASE"/>
</dbReference>
<reference evidence="11" key="9">
    <citation type="journal article" date="2022" name="J. Anim. Sci.">
        <title>Whole genome sequence analyses-based assessment of virulence potential and antimicrobial susceptibilities and resistance of Enterococcus faecium strains isolated from commercial swine and cattle probiotic products.</title>
        <authorList>
            <person name="Shridhar P.B."/>
            <person name="Amachawadi R.G."/>
            <person name="Tokach M."/>
            <person name="Patel I."/>
            <person name="Gangiredla J."/>
            <person name="Mammel M."/>
            <person name="Nagaraja T.G."/>
        </authorList>
    </citation>
    <scope>NUCLEOTIDE SEQUENCE</scope>
    <source>
        <strain evidence="11">EF215</strain>
    </source>
</reference>
<dbReference type="Proteomes" id="UP000191171">
    <property type="component" value="Unassembled WGS sequence"/>
</dbReference>
<evidence type="ECO:0000313" key="24">
    <source>
        <dbReference type="Proteomes" id="UP000249070"/>
    </source>
</evidence>
<dbReference type="AlphaFoldDB" id="A0A132ZFJ9"/>
<evidence type="ECO:0000313" key="19">
    <source>
        <dbReference type="EMBL" id="SAM39661.1"/>
    </source>
</evidence>
<dbReference type="PATRIC" id="fig|1352.1358.peg.2040"/>
<evidence type="ECO:0000313" key="28">
    <source>
        <dbReference type="Proteomes" id="UP001260956"/>
    </source>
</evidence>
<evidence type="ECO:0000313" key="14">
    <source>
        <dbReference type="EMBL" id="OOL80318.1"/>
    </source>
</evidence>
<dbReference type="InterPro" id="IPR036286">
    <property type="entry name" value="LexA/Signal_pep-like_sf"/>
</dbReference>
<name>A0A132ZFJ9_ENTFC</name>
<evidence type="ECO:0000259" key="8">
    <source>
        <dbReference type="Pfam" id="PF10502"/>
    </source>
</evidence>
<dbReference type="Proteomes" id="UP000183509">
    <property type="component" value="Unassembled WGS sequence"/>
</dbReference>
<evidence type="ECO:0000256" key="5">
    <source>
        <dbReference type="ARBA" id="ARBA00022801"/>
    </source>
</evidence>
<dbReference type="GO" id="GO:0009003">
    <property type="term" value="F:signal peptidase activity"/>
    <property type="evidence" value="ECO:0007669"/>
    <property type="project" value="UniProtKB-EC"/>
</dbReference>
<dbReference type="NCBIfam" id="TIGR02227">
    <property type="entry name" value="sigpep_I_bact"/>
    <property type="match status" value="1"/>
</dbReference>
<keyword evidence="7" id="KW-0812">Transmembrane</keyword>
<evidence type="ECO:0000256" key="4">
    <source>
        <dbReference type="ARBA" id="ARBA00013208"/>
    </source>
</evidence>
<proteinExistence type="inferred from homology"/>
<feature type="transmembrane region" description="Helical" evidence="7">
    <location>
        <begin position="12"/>
        <end position="34"/>
    </location>
</feature>
<reference evidence="14 22" key="4">
    <citation type="submission" date="2017-02" db="EMBL/GenBank/DDBJ databases">
        <title>Clonality and virulence of isolates of VRE in Hematopoietic Stem Cell Transplanted (HSCT) patients.</title>
        <authorList>
            <person name="Marchi A.P."/>
            <person name="Martins R.C."/>
            <person name="Marie S.K."/>
            <person name="Levin A.S."/>
            <person name="Costa S.F."/>
        </authorList>
    </citation>
    <scope>NUCLEOTIDE SEQUENCE [LARGE SCALE GENOMIC DNA]</scope>
    <source>
        <strain evidence="14 22">LIM1759</strain>
    </source>
</reference>
<reference evidence="13" key="11">
    <citation type="submission" date="2023-03" db="EMBL/GenBank/DDBJ databases">
        <authorList>
            <person name="Shen W."/>
            <person name="Cai J."/>
        </authorList>
    </citation>
    <scope>NUCLEOTIDE SEQUENCE</scope>
    <source>
        <strain evidence="13">B1010-2</strain>
    </source>
</reference>
<reference evidence="17 25" key="1">
    <citation type="submission" date="2015-06" db="EMBL/GenBank/DDBJ databases">
        <title>The Genome Sequence of Enterococcus faecium 131EA1.</title>
        <authorList>
            <consortium name="The Broad Institute Genomics Platform"/>
            <consortium name="The Broad Institute Genome Sequencing Center for Infectious Disease"/>
            <person name="Earl A.M."/>
            <person name="Van Tyne D."/>
            <person name="Lebreton F."/>
            <person name="Saavedra J.T."/>
            <person name="Gilmore M.S."/>
            <person name="Manson Mcguire A."/>
            <person name="Clock S."/>
            <person name="Crupain M."/>
            <person name="Rangan U."/>
            <person name="Young S."/>
            <person name="Abouelleil A."/>
            <person name="Cao P."/>
            <person name="Chapman S.B."/>
            <person name="Griggs A."/>
            <person name="Priest M."/>
            <person name="Shea T."/>
            <person name="Wortman J."/>
            <person name="Nusbaum C."/>
            <person name="Birren B."/>
        </authorList>
    </citation>
    <scope>NUCLEOTIDE SEQUENCE [LARGE SCALE GENOMIC DNA]</scope>
    <source>
        <strain evidence="17 25">131EA1</strain>
    </source>
</reference>
<evidence type="ECO:0000256" key="6">
    <source>
        <dbReference type="PIRSR" id="PIRSR600223-1"/>
    </source>
</evidence>
<evidence type="ECO:0000313" key="23">
    <source>
        <dbReference type="Proteomes" id="UP000194737"/>
    </source>
</evidence>
<dbReference type="EMBL" id="LRHK01000005">
    <property type="protein sequence ID" value="KWX16595.1"/>
    <property type="molecule type" value="Genomic_DNA"/>
</dbReference>
<reference evidence="9 27" key="8">
    <citation type="submission" date="2019-10" db="EMBL/GenBank/DDBJ databases">
        <title>Evolutionary dynamics of vancomycin-resistant Enterococcus faecium during gastrointestinal tract colonization and bloodstream infection in immunocompromised pediatric patients.</title>
        <authorList>
            <person name="Chilambi G.S."/>
            <person name="Nordstrom H.R."/>
            <person name="Evans D.R."/>
            <person name="Ferrolino J."/>
            <person name="Hayden R.T."/>
            <person name="Maron G.M."/>
            <person name="Vo A.N."/>
            <person name="Gilmore M.S."/>
            <person name="Wolf J."/>
            <person name="Rosch J.W."/>
            <person name="Van Tyne D."/>
        </authorList>
    </citation>
    <scope>NUCLEOTIDE SEQUENCE [LARGE SCALE GENOMIC DNA]</scope>
    <source>
        <strain evidence="9 27">VRECG27</strain>
    </source>
</reference>
<evidence type="ECO:0000313" key="18">
    <source>
        <dbReference type="EMBL" id="RXU92301.1"/>
    </source>
</evidence>
<dbReference type="Proteomes" id="UP001139644">
    <property type="component" value="Unassembled WGS sequence"/>
</dbReference>
<evidence type="ECO:0000256" key="7">
    <source>
        <dbReference type="RuleBase" id="RU362042"/>
    </source>
</evidence>
<dbReference type="Gene3D" id="2.10.109.10">
    <property type="entry name" value="Umud Fragment, subunit A"/>
    <property type="match status" value="1"/>
</dbReference>
<keyword evidence="7" id="KW-1133">Transmembrane helix</keyword>
<dbReference type="EC" id="3.4.21.89" evidence="4 7"/>
<dbReference type="InterPro" id="IPR000223">
    <property type="entry name" value="Pept_S26A_signal_pept_1"/>
</dbReference>
<gene>
    <name evidence="13" type="primary">lepB</name>
    <name evidence="15" type="ORF">A5804_001620</name>
    <name evidence="10" type="ORF">AWT83_13830</name>
    <name evidence="14" type="ORF">B1P95_11645</name>
    <name evidence="18" type="ORF">CYQ77_01275</name>
    <name evidence="16" type="ORF">DKP91_03505</name>
    <name evidence="19" type="ORF">DTPHA_600786</name>
    <name evidence="17" type="ORF">EB12_01172</name>
    <name evidence="9" type="ORF">GBM73_04030</name>
    <name evidence="11" type="ORF">KYX88_05580</name>
    <name evidence="12" type="ORF">M3X98_04625</name>
    <name evidence="13" type="ORF">P6Z85_01025</name>
</gene>
<dbReference type="EMBL" id="QHGU01000011">
    <property type="protein sequence ID" value="PZM56541.1"/>
    <property type="molecule type" value="Genomic_DNA"/>
</dbReference>
<feature type="domain" description="Peptidase S26" evidence="8">
    <location>
        <begin position="15"/>
        <end position="174"/>
    </location>
</feature>
<dbReference type="Proteomes" id="UP001260956">
    <property type="component" value="Unassembled WGS sequence"/>
</dbReference>
<evidence type="ECO:0000256" key="3">
    <source>
        <dbReference type="ARBA" id="ARBA00009370"/>
    </source>
</evidence>
<reference evidence="15 23" key="5">
    <citation type="submission" date="2017-05" db="EMBL/GenBank/DDBJ databases">
        <title>The Genome Sequence of Enterococcus faecium 6F2_DIV0138.</title>
        <authorList>
            <consortium name="The Broad Institute Genomics Platform"/>
            <consortium name="The Broad Institute Genomic Center for Infectious Diseases"/>
            <person name="Earl A."/>
            <person name="Manson A."/>
            <person name="Schwartman J."/>
            <person name="Gilmore M."/>
            <person name="Abouelleil A."/>
            <person name="Cao P."/>
            <person name="Chapman S."/>
            <person name="Cusick C."/>
            <person name="Shea T."/>
            <person name="Young S."/>
            <person name="Neafsey D."/>
            <person name="Nusbaum C."/>
            <person name="Birren B."/>
        </authorList>
    </citation>
    <scope>NUCLEOTIDE SEQUENCE [LARGE SCALE GENOMIC DNA]</scope>
    <source>
        <strain evidence="15 23">6F2_DIV0138</strain>
    </source>
</reference>
<evidence type="ECO:0000256" key="1">
    <source>
        <dbReference type="ARBA" id="ARBA00000677"/>
    </source>
</evidence>
<evidence type="ECO:0000313" key="15">
    <source>
        <dbReference type="EMBL" id="OTO00126.1"/>
    </source>
</evidence>
<evidence type="ECO:0000313" key="27">
    <source>
        <dbReference type="Proteomes" id="UP000469871"/>
    </source>
</evidence>
<evidence type="ECO:0000313" key="12">
    <source>
        <dbReference type="EMBL" id="MDC4247342.1"/>
    </source>
</evidence>
<dbReference type="CDD" id="cd06530">
    <property type="entry name" value="S26_SPase_I"/>
    <property type="match status" value="1"/>
</dbReference>
<dbReference type="Proteomes" id="UP001141166">
    <property type="component" value="Unassembled WGS sequence"/>
</dbReference>
<dbReference type="EMBL" id="JAMWMK010000005">
    <property type="protein sequence ID" value="MDC4247342.1"/>
    <property type="molecule type" value="Genomic_DNA"/>
</dbReference>
<dbReference type="EMBL" id="JARPTX010000002">
    <property type="protein sequence ID" value="MDT2368774.1"/>
    <property type="molecule type" value="Genomic_DNA"/>
</dbReference>
<evidence type="ECO:0000313" key="25">
    <source>
        <dbReference type="Proteomes" id="UP000253144"/>
    </source>
</evidence>
<dbReference type="InterPro" id="IPR019533">
    <property type="entry name" value="Peptidase_S26"/>
</dbReference>
<feature type="active site" evidence="6">
    <location>
        <position position="42"/>
    </location>
</feature>
<evidence type="ECO:0000313" key="10">
    <source>
        <dbReference type="EMBL" id="KWX16595.1"/>
    </source>
</evidence>
<dbReference type="PANTHER" id="PTHR43390:SF1">
    <property type="entry name" value="CHLOROPLAST PROCESSING PEPTIDASE"/>
    <property type="match status" value="1"/>
</dbReference>
<evidence type="ECO:0000313" key="16">
    <source>
        <dbReference type="EMBL" id="PZM56541.1"/>
    </source>
</evidence>
<dbReference type="EMBL" id="LEQJ01000006">
    <property type="protein sequence ID" value="RBS32691.1"/>
    <property type="molecule type" value="Genomic_DNA"/>
</dbReference>
<reference evidence="12" key="10">
    <citation type="submission" date="2022-05" db="EMBL/GenBank/DDBJ databases">
        <title>Draft genome sequences of Clostridium perfringens strains isolated from Peru.</title>
        <authorList>
            <person name="Hurtado R."/>
            <person name="Lima L."/>
            <person name="Sousa T."/>
            <person name="Jaiswal A.K."/>
            <person name="Tiwari S."/>
            <person name="Maturrano L."/>
            <person name="Brenig B."/>
            <person name="Azevedo V."/>
        </authorList>
    </citation>
    <scope>NUCLEOTIDE SEQUENCE</scope>
    <source>
        <strain evidence="12">CP4</strain>
    </source>
</reference>
<dbReference type="Proteomes" id="UP000469871">
    <property type="component" value="Unassembled WGS sequence"/>
</dbReference>
<reference evidence="16 24" key="7">
    <citation type="submission" date="2018-05" db="EMBL/GenBank/DDBJ databases">
        <title>Vancomycin-resistant Enterococcus faecium strain from Chelyabinsk, Russia.</title>
        <authorList>
            <person name="Gostev V."/>
            <person name="Goncharov A."/>
            <person name="Kolodzhieva V."/>
            <person name="Suvorov A."/>
            <person name="Sidorenko S."/>
            <person name="Zueva L."/>
        </authorList>
    </citation>
    <scope>NUCLEOTIDE SEQUENCE [LARGE SCALE GENOMIC DNA]</scope>
    <source>
        <strain evidence="16 24">20</strain>
    </source>
</reference>
<dbReference type="STRING" id="1352.AL014_04825"/>
<dbReference type="PROSITE" id="PS00760">
    <property type="entry name" value="SPASE_I_2"/>
    <property type="match status" value="1"/>
</dbReference>
<dbReference type="Proteomes" id="UP000253144">
    <property type="component" value="Unassembled WGS sequence"/>
</dbReference>
<protein>
    <recommendedName>
        <fullName evidence="4 7">Signal peptidase I</fullName>
        <ecNumber evidence="4 7">3.4.21.89</ecNumber>
    </recommendedName>
</protein>
<dbReference type="PROSITE" id="PS00761">
    <property type="entry name" value="SPASE_I_3"/>
    <property type="match status" value="1"/>
</dbReference>
<evidence type="ECO:0000313" key="11">
    <source>
        <dbReference type="EMBL" id="MBX4222317.1"/>
    </source>
</evidence>
<dbReference type="PANTHER" id="PTHR43390">
    <property type="entry name" value="SIGNAL PEPTIDASE I"/>
    <property type="match status" value="1"/>
</dbReference>
<dbReference type="InterPro" id="IPR019757">
    <property type="entry name" value="Pept_S26A_signal_pept_1_Lys-AS"/>
</dbReference>
<evidence type="ECO:0000313" key="20">
    <source>
        <dbReference type="Proteomes" id="UP000070452"/>
    </source>
</evidence>
<dbReference type="Pfam" id="PF10502">
    <property type="entry name" value="Peptidase_S26"/>
    <property type="match status" value="1"/>
</dbReference>
<keyword evidence="7" id="KW-0645">Protease</keyword>
<evidence type="ECO:0000313" key="13">
    <source>
        <dbReference type="EMBL" id="MDT2368774.1"/>
    </source>
</evidence>
<dbReference type="Proteomes" id="UP000194737">
    <property type="component" value="Unassembled WGS sequence"/>
</dbReference>
<dbReference type="GeneID" id="66454054"/>
<keyword evidence="7" id="KW-0472">Membrane</keyword>
<feature type="active site" evidence="6">
    <location>
        <position position="79"/>
    </location>
</feature>
<sequence length="183" mass="21313">MTKKQRYINRFWLVFKYLLVSVFLAFMLRGFLFIPVPVEGNSMENVLKQGDMVVMEKFSEIRRFDIVVFQLADGTIYIKRVIGLPGENVSYQNDQLKINGKVVKEPYLTKNLKSDHANASYTTDFTLQELTGQSKLPEDNYFVLGDNRRVSKDSRSFGTINKTDILGKARFVYYPLDEIKWIQ</sequence>